<evidence type="ECO:0000313" key="12">
    <source>
        <dbReference type="EMBL" id="KAH7088887.1"/>
    </source>
</evidence>
<keyword evidence="10" id="KW-1133">Transmembrane helix</keyword>
<evidence type="ECO:0000256" key="6">
    <source>
        <dbReference type="ARBA" id="ARBA00023163"/>
    </source>
</evidence>
<keyword evidence="10" id="KW-0472">Membrane</keyword>
<evidence type="ECO:0000256" key="3">
    <source>
        <dbReference type="ARBA" id="ARBA00023015"/>
    </source>
</evidence>
<name>A0A8K0RA43_9PLEO</name>
<evidence type="ECO:0000256" key="4">
    <source>
        <dbReference type="ARBA" id="ARBA00023125"/>
    </source>
</evidence>
<dbReference type="InterPro" id="IPR051439">
    <property type="entry name" value="XlnR/Xlr1"/>
</dbReference>
<comment type="similarity">
    <text evidence="8">Belongs to the xlnR/xlr1 family.</text>
</comment>
<dbReference type="PROSITE" id="PS50048">
    <property type="entry name" value="ZN2_CY6_FUNGAL_2"/>
    <property type="match status" value="1"/>
</dbReference>
<dbReference type="SMART" id="SM00066">
    <property type="entry name" value="GAL4"/>
    <property type="match status" value="1"/>
</dbReference>
<keyword evidence="10" id="KW-0812">Transmembrane</keyword>
<feature type="transmembrane region" description="Helical" evidence="10">
    <location>
        <begin position="850"/>
        <end position="870"/>
    </location>
</feature>
<dbReference type="CDD" id="cd12148">
    <property type="entry name" value="fungal_TF_MHR"/>
    <property type="match status" value="1"/>
</dbReference>
<organism evidence="12 13">
    <name type="scientific">Paraphoma chrysanthemicola</name>
    <dbReference type="NCBI Taxonomy" id="798071"/>
    <lineage>
        <taxon>Eukaryota</taxon>
        <taxon>Fungi</taxon>
        <taxon>Dikarya</taxon>
        <taxon>Ascomycota</taxon>
        <taxon>Pezizomycotina</taxon>
        <taxon>Dothideomycetes</taxon>
        <taxon>Pleosporomycetidae</taxon>
        <taxon>Pleosporales</taxon>
        <taxon>Pleosporineae</taxon>
        <taxon>Phaeosphaeriaceae</taxon>
        <taxon>Paraphoma</taxon>
    </lineage>
</organism>
<dbReference type="InterPro" id="IPR036864">
    <property type="entry name" value="Zn2-C6_fun-type_DNA-bd_sf"/>
</dbReference>
<protein>
    <submittedName>
        <fullName evidence="12">Fungal-specific transcription factor domain-containing protein</fullName>
    </submittedName>
</protein>
<proteinExistence type="inferred from homology"/>
<dbReference type="InterPro" id="IPR007219">
    <property type="entry name" value="XnlR_reg_dom"/>
</dbReference>
<evidence type="ECO:0000256" key="9">
    <source>
        <dbReference type="SAM" id="MobiDB-lite"/>
    </source>
</evidence>
<dbReference type="Pfam" id="PF04082">
    <property type="entry name" value="Fungal_trans"/>
    <property type="match status" value="1"/>
</dbReference>
<dbReference type="InterPro" id="IPR001138">
    <property type="entry name" value="Zn2Cys6_DnaBD"/>
</dbReference>
<feature type="compositionally biased region" description="Low complexity" evidence="9">
    <location>
        <begin position="155"/>
        <end position="164"/>
    </location>
</feature>
<dbReference type="PANTHER" id="PTHR47663">
    <property type="entry name" value="XYLANOLYTIC TRANSCRIPTIONAL ACTIVATOR XLNR-RELATED"/>
    <property type="match status" value="1"/>
</dbReference>
<dbReference type="EMBL" id="JAGMVJ010000007">
    <property type="protein sequence ID" value="KAH7088887.1"/>
    <property type="molecule type" value="Genomic_DNA"/>
</dbReference>
<keyword evidence="5" id="KW-0010">Activator</keyword>
<keyword evidence="1" id="KW-0479">Metal-binding</keyword>
<evidence type="ECO:0000256" key="8">
    <source>
        <dbReference type="ARBA" id="ARBA00037990"/>
    </source>
</evidence>
<dbReference type="GO" id="GO:0008270">
    <property type="term" value="F:zinc ion binding"/>
    <property type="evidence" value="ECO:0007669"/>
    <property type="project" value="InterPro"/>
</dbReference>
<dbReference type="GO" id="GO:0000981">
    <property type="term" value="F:DNA-binding transcription factor activity, RNA polymerase II-specific"/>
    <property type="evidence" value="ECO:0007669"/>
    <property type="project" value="InterPro"/>
</dbReference>
<evidence type="ECO:0000259" key="11">
    <source>
        <dbReference type="PROSITE" id="PS50048"/>
    </source>
</evidence>
<dbReference type="Pfam" id="PF00172">
    <property type="entry name" value="Zn_clus"/>
    <property type="match status" value="1"/>
</dbReference>
<dbReference type="Proteomes" id="UP000813461">
    <property type="component" value="Unassembled WGS sequence"/>
</dbReference>
<feature type="region of interest" description="Disordered" evidence="9">
    <location>
        <begin position="148"/>
        <end position="229"/>
    </location>
</feature>
<keyword evidence="13" id="KW-1185">Reference proteome</keyword>
<dbReference type="SMART" id="SM00906">
    <property type="entry name" value="Fungal_trans"/>
    <property type="match status" value="1"/>
</dbReference>
<evidence type="ECO:0000256" key="5">
    <source>
        <dbReference type="ARBA" id="ARBA00023159"/>
    </source>
</evidence>
<comment type="caution">
    <text evidence="12">The sequence shown here is derived from an EMBL/GenBank/DDBJ whole genome shotgun (WGS) entry which is preliminary data.</text>
</comment>
<feature type="domain" description="Zn(2)-C6 fungal-type" evidence="11">
    <location>
        <begin position="110"/>
        <end position="139"/>
    </location>
</feature>
<dbReference type="Gene3D" id="4.10.240.10">
    <property type="entry name" value="Zn(2)-C6 fungal-type DNA-binding domain"/>
    <property type="match status" value="1"/>
</dbReference>
<keyword evidence="7" id="KW-0539">Nucleus</keyword>
<evidence type="ECO:0000256" key="1">
    <source>
        <dbReference type="ARBA" id="ARBA00022723"/>
    </source>
</evidence>
<accession>A0A8K0RA43</accession>
<dbReference type="PANTHER" id="PTHR47663:SF1">
    <property type="entry name" value="XYLANOLYTIC TRANSCRIPTIONAL ACTIVATOR XLNR-RELATED"/>
    <property type="match status" value="1"/>
</dbReference>
<keyword evidence="2" id="KW-0862">Zinc</keyword>
<keyword evidence="6" id="KW-0804">Transcription</keyword>
<evidence type="ECO:0000256" key="10">
    <source>
        <dbReference type="SAM" id="Phobius"/>
    </source>
</evidence>
<dbReference type="GO" id="GO:0003677">
    <property type="term" value="F:DNA binding"/>
    <property type="evidence" value="ECO:0007669"/>
    <property type="project" value="UniProtKB-KW"/>
</dbReference>
<dbReference type="AlphaFoldDB" id="A0A8K0RA43"/>
<keyword evidence="4" id="KW-0238">DNA-binding</keyword>
<dbReference type="GO" id="GO:0006351">
    <property type="term" value="P:DNA-templated transcription"/>
    <property type="evidence" value="ECO:0007669"/>
    <property type="project" value="InterPro"/>
</dbReference>
<feature type="compositionally biased region" description="Polar residues" evidence="9">
    <location>
        <begin position="220"/>
        <end position="229"/>
    </location>
</feature>
<evidence type="ECO:0000256" key="2">
    <source>
        <dbReference type="ARBA" id="ARBA00022833"/>
    </source>
</evidence>
<keyword evidence="3" id="KW-0805">Transcription regulation</keyword>
<evidence type="ECO:0000313" key="13">
    <source>
        <dbReference type="Proteomes" id="UP000813461"/>
    </source>
</evidence>
<dbReference type="OrthoDB" id="5365785at2759"/>
<dbReference type="SUPFAM" id="SSF57701">
    <property type="entry name" value="Zn2/Cys6 DNA-binding domain"/>
    <property type="match status" value="1"/>
</dbReference>
<gene>
    <name evidence="12" type="ORF">FB567DRAFT_619694</name>
</gene>
<dbReference type="CDD" id="cd00067">
    <property type="entry name" value="GAL4"/>
    <property type="match status" value="1"/>
</dbReference>
<dbReference type="FunFam" id="4.10.240.10:FF:000004">
    <property type="entry name" value="Xylanolytic transcriptional activator XlnR"/>
    <property type="match status" value="1"/>
</dbReference>
<feature type="compositionally biased region" description="Polar residues" evidence="9">
    <location>
        <begin position="167"/>
        <end position="183"/>
    </location>
</feature>
<sequence>MMSTSLHQYPSAFSHLPAPNMVDHQQHHHLAAQHMGPSPLDTLAQTSQYAALQYHQNRHVLPNGKAIVKPHRLPYASGPIAPRNQREMLHERSGRGNATSGPVRRRISRACDQCNQLRTKCDGRQSCAHCIEFGLTCEYIRERKKRGKASRKDIAQQQAAAAAAGKGSQTSEDSGRGTPQSQDKTIEPPRSSPKLPEGQRQLPELPGRSASMATTRELESTPSYQSRTMSMSAIDTIPENDMHHQMGSNMQSMHPMQPPRIQTQGLSMHNPIPEYNSMDEFHSNIAYQSPHPMMQNSMHPIVPSHAMEYSDSPYSMMSPQSAHAQAPSNTFRLPEEPTNMGYMGQSPVTSSPGWMLPSPSTTMYSGAPQPNPSQQLRYPVLQPLVPHLANIMPVSLACDLLELYFQSSSSAFMQPVSPYVLGYVFRKRSFLRSNNPRICSPALLASMLWIGCLTSESPYLSSSPSARSQLSEKLINLTISLLKPLVHQTPGESDTSATSFHNAGIMNGVTMGGFGIPAQDSEIGLPGAPGGLDDVATYMHLAIVISASEYKAASLRWWNAAWSLARELKFGKEVPVTPPPEPNDDDAQGELDMDHLGGMQTHRPCSPVDFTEEQREERRRIWWLLYTVDRHLALCYNRPLSLLDVECSGLLQPLDDNVWQAGDFFVDSAQSLPDSTFRRRGPTFECTGHSIFGFFLPLMTILGAIVDLNYARNHPRFGTKTDWDDHALEISQQLVAYGQTLQELRNRAANEANAEALEPVHPGTPSVRSVNSTISRAQESLMHAKIVEAYGTHLMHTLHILLNGKWDPISLLDDNDLWISSQSFVDATGHAVSAAEALNEILEHDPDLSFMPFFFGIYLLQGSFLLLLIADKLQGEANPNIVRACEVIVRAHEACIVTLNTEYQRNFRKVMRSALQQVRGRGMDEHVAQQHRREMLSLYRWSGDGCGLAL</sequence>
<evidence type="ECO:0000256" key="7">
    <source>
        <dbReference type="ARBA" id="ARBA00023242"/>
    </source>
</evidence>
<reference evidence="12" key="1">
    <citation type="journal article" date="2021" name="Nat. Commun.">
        <title>Genetic determinants of endophytism in the Arabidopsis root mycobiome.</title>
        <authorList>
            <person name="Mesny F."/>
            <person name="Miyauchi S."/>
            <person name="Thiergart T."/>
            <person name="Pickel B."/>
            <person name="Atanasova L."/>
            <person name="Karlsson M."/>
            <person name="Huettel B."/>
            <person name="Barry K.W."/>
            <person name="Haridas S."/>
            <person name="Chen C."/>
            <person name="Bauer D."/>
            <person name="Andreopoulos W."/>
            <person name="Pangilinan J."/>
            <person name="LaButti K."/>
            <person name="Riley R."/>
            <person name="Lipzen A."/>
            <person name="Clum A."/>
            <person name="Drula E."/>
            <person name="Henrissat B."/>
            <person name="Kohler A."/>
            <person name="Grigoriev I.V."/>
            <person name="Martin F.M."/>
            <person name="Hacquard S."/>
        </authorList>
    </citation>
    <scope>NUCLEOTIDE SEQUENCE</scope>
    <source>
        <strain evidence="12">MPI-SDFR-AT-0120</strain>
    </source>
</reference>